<reference evidence="6 7" key="1">
    <citation type="submission" date="2014-04" db="EMBL/GenBank/DDBJ databases">
        <title>Marinobacterium kochiensis sp. nov., isolated from sediment sample collected from Kochi backwaters in Kerala, India.</title>
        <authorList>
            <person name="Singh A."/>
            <person name="Pinnaka A.K."/>
        </authorList>
    </citation>
    <scope>NUCLEOTIDE SEQUENCE [LARGE SCALE GENOMIC DNA]</scope>
    <source>
        <strain evidence="6 7">AK27</strain>
    </source>
</reference>
<feature type="binding site" description="distal binding residue" evidence="5">
    <location>
        <position position="71"/>
    </location>
    <ligand>
        <name>heme</name>
        <dbReference type="ChEBI" id="CHEBI:30413"/>
    </ligand>
    <ligandPart>
        <name>Fe</name>
        <dbReference type="ChEBI" id="CHEBI:18248"/>
    </ligandPart>
</feature>
<dbReference type="SUPFAM" id="SSF46458">
    <property type="entry name" value="Globin-like"/>
    <property type="match status" value="1"/>
</dbReference>
<comment type="caution">
    <text evidence="6">The sequence shown here is derived from an EMBL/GenBank/DDBJ whole genome shotgun (WGS) entry which is preliminary data.</text>
</comment>
<dbReference type="RefSeq" id="WP_036190702.1">
    <property type="nucleotide sequence ID" value="NZ_JMQN01000048.1"/>
</dbReference>
<keyword evidence="1" id="KW-0813">Transport</keyword>
<evidence type="ECO:0000313" key="6">
    <source>
        <dbReference type="EMBL" id="KEA62452.1"/>
    </source>
</evidence>
<evidence type="ECO:0000256" key="4">
    <source>
        <dbReference type="ARBA" id="ARBA00023004"/>
    </source>
</evidence>
<dbReference type="PATRIC" id="fig|1232683.4.peg.3289"/>
<dbReference type="InterPro" id="IPR012292">
    <property type="entry name" value="Globin/Proto"/>
</dbReference>
<keyword evidence="2 5" id="KW-0349">Heme</keyword>
<keyword evidence="7" id="KW-1185">Reference proteome</keyword>
<dbReference type="eggNOG" id="COG2346">
    <property type="taxonomic scope" value="Bacteria"/>
</dbReference>
<dbReference type="STRING" id="1232683.ADIMK_3343"/>
<feature type="binding site" description="distal binding residue" evidence="5">
    <location>
        <position position="47"/>
    </location>
    <ligand>
        <name>heme</name>
        <dbReference type="ChEBI" id="CHEBI:30413"/>
    </ligand>
    <ligandPart>
        <name>Fe</name>
        <dbReference type="ChEBI" id="CHEBI:18248"/>
    </ligandPart>
</feature>
<dbReference type="InterPro" id="IPR001486">
    <property type="entry name" value="Hemoglobin_trunc"/>
</dbReference>
<dbReference type="Gene3D" id="1.10.490.10">
    <property type="entry name" value="Globins"/>
    <property type="match status" value="1"/>
</dbReference>
<accession>A0A081FV97</accession>
<dbReference type="CDD" id="cd00454">
    <property type="entry name" value="TrHb1_N"/>
    <property type="match status" value="1"/>
</dbReference>
<evidence type="ECO:0000313" key="7">
    <source>
        <dbReference type="Proteomes" id="UP000028252"/>
    </source>
</evidence>
<organism evidence="6 7">
    <name type="scientific">Marinobacterium lacunae</name>
    <dbReference type="NCBI Taxonomy" id="1232683"/>
    <lineage>
        <taxon>Bacteria</taxon>
        <taxon>Pseudomonadati</taxon>
        <taxon>Pseudomonadota</taxon>
        <taxon>Gammaproteobacteria</taxon>
        <taxon>Oceanospirillales</taxon>
        <taxon>Oceanospirillaceae</taxon>
        <taxon>Marinobacterium</taxon>
    </lineage>
</organism>
<dbReference type="EMBL" id="JMQN01000048">
    <property type="protein sequence ID" value="KEA62452.1"/>
    <property type="molecule type" value="Genomic_DNA"/>
</dbReference>
<evidence type="ECO:0000256" key="2">
    <source>
        <dbReference type="ARBA" id="ARBA00022617"/>
    </source>
</evidence>
<sequence length="120" mass="13526">MEQTLFDKYGGFATVSRIVSAFYDEVLDSPRLSPYFDGLDMRRLVDHQTKFIASLMGGPASFSNEALVRAHAKLGIDSDDFDEAVKILKFTLEDFDLEEGDISRIIGDVVSRRHYIVTQS</sequence>
<protein>
    <submittedName>
        <fullName evidence="6">Cyanoglobin</fullName>
    </submittedName>
</protein>
<proteinExistence type="predicted"/>
<dbReference type="GO" id="GO:0019825">
    <property type="term" value="F:oxygen binding"/>
    <property type="evidence" value="ECO:0007669"/>
    <property type="project" value="InterPro"/>
</dbReference>
<evidence type="ECO:0000256" key="5">
    <source>
        <dbReference type="PIRSR" id="PIRSR601486-1"/>
    </source>
</evidence>
<dbReference type="OrthoDB" id="9795814at2"/>
<dbReference type="GO" id="GO:0020037">
    <property type="term" value="F:heme binding"/>
    <property type="evidence" value="ECO:0007669"/>
    <property type="project" value="InterPro"/>
</dbReference>
<dbReference type="InterPro" id="IPR009050">
    <property type="entry name" value="Globin-like_sf"/>
</dbReference>
<evidence type="ECO:0000256" key="3">
    <source>
        <dbReference type="ARBA" id="ARBA00022723"/>
    </source>
</evidence>
<dbReference type="Proteomes" id="UP000028252">
    <property type="component" value="Unassembled WGS sequence"/>
</dbReference>
<dbReference type="GO" id="GO:0046872">
    <property type="term" value="F:metal ion binding"/>
    <property type="evidence" value="ECO:0007669"/>
    <property type="project" value="UniProtKB-KW"/>
</dbReference>
<evidence type="ECO:0000256" key="1">
    <source>
        <dbReference type="ARBA" id="ARBA00022448"/>
    </source>
</evidence>
<keyword evidence="4 5" id="KW-0408">Iron</keyword>
<dbReference type="AlphaFoldDB" id="A0A081FV97"/>
<gene>
    <name evidence="6" type="ORF">ADIMK_3343</name>
</gene>
<keyword evidence="3 5" id="KW-0479">Metal-binding</keyword>
<dbReference type="Pfam" id="PF01152">
    <property type="entry name" value="Bac_globin"/>
    <property type="match status" value="1"/>
</dbReference>
<name>A0A081FV97_9GAMM</name>